<evidence type="ECO:0000313" key="2">
    <source>
        <dbReference type="EMBL" id="MEQ2301148.1"/>
    </source>
</evidence>
<keyword evidence="3" id="KW-1185">Reference proteome</keyword>
<proteinExistence type="predicted"/>
<dbReference type="Proteomes" id="UP001469553">
    <property type="component" value="Unassembled WGS sequence"/>
</dbReference>
<comment type="caution">
    <text evidence="2">The sequence shown here is derived from an EMBL/GenBank/DDBJ whole genome shotgun (WGS) entry which is preliminary data.</text>
</comment>
<sequence length="111" mass="12422">MPEKLQMMPDLTLSKAVDLVRQSEQVQQHVSEQGASACANLSEVAHKRQQHRDKLTNSESHANRTQESNQNTVKILINVTSAQDVVEYIERMINVQPGMLSVGAVKSWVIL</sequence>
<feature type="region of interest" description="Disordered" evidence="1">
    <location>
        <begin position="39"/>
        <end position="71"/>
    </location>
</feature>
<evidence type="ECO:0000313" key="3">
    <source>
        <dbReference type="Proteomes" id="UP001469553"/>
    </source>
</evidence>
<organism evidence="2 3">
    <name type="scientific">Ameca splendens</name>
    <dbReference type="NCBI Taxonomy" id="208324"/>
    <lineage>
        <taxon>Eukaryota</taxon>
        <taxon>Metazoa</taxon>
        <taxon>Chordata</taxon>
        <taxon>Craniata</taxon>
        <taxon>Vertebrata</taxon>
        <taxon>Euteleostomi</taxon>
        <taxon>Actinopterygii</taxon>
        <taxon>Neopterygii</taxon>
        <taxon>Teleostei</taxon>
        <taxon>Neoteleostei</taxon>
        <taxon>Acanthomorphata</taxon>
        <taxon>Ovalentaria</taxon>
        <taxon>Atherinomorphae</taxon>
        <taxon>Cyprinodontiformes</taxon>
        <taxon>Goodeidae</taxon>
        <taxon>Ameca</taxon>
    </lineage>
</organism>
<name>A0ABV0Z4L7_9TELE</name>
<protein>
    <submittedName>
        <fullName evidence="2">Uncharacterized protein</fullName>
    </submittedName>
</protein>
<accession>A0ABV0Z4L7</accession>
<reference evidence="2 3" key="1">
    <citation type="submission" date="2021-06" db="EMBL/GenBank/DDBJ databases">
        <authorList>
            <person name="Palmer J.M."/>
        </authorList>
    </citation>
    <scope>NUCLEOTIDE SEQUENCE [LARGE SCALE GENOMIC DNA]</scope>
    <source>
        <strain evidence="2 3">AS_MEX2019</strain>
        <tissue evidence="2">Muscle</tissue>
    </source>
</reference>
<gene>
    <name evidence="2" type="ORF">AMECASPLE_032957</name>
</gene>
<feature type="compositionally biased region" description="Basic and acidic residues" evidence="1">
    <location>
        <begin position="52"/>
        <end position="64"/>
    </location>
</feature>
<dbReference type="EMBL" id="JAHRIP010051393">
    <property type="protein sequence ID" value="MEQ2301148.1"/>
    <property type="molecule type" value="Genomic_DNA"/>
</dbReference>
<evidence type="ECO:0000256" key="1">
    <source>
        <dbReference type="SAM" id="MobiDB-lite"/>
    </source>
</evidence>